<evidence type="ECO:0000256" key="1">
    <source>
        <dbReference type="SAM" id="Phobius"/>
    </source>
</evidence>
<comment type="caution">
    <text evidence="2">The sequence shown here is derived from an EMBL/GenBank/DDBJ whole genome shotgun (WGS) entry which is preliminary data.</text>
</comment>
<feature type="transmembrane region" description="Helical" evidence="1">
    <location>
        <begin position="696"/>
        <end position="718"/>
    </location>
</feature>
<reference evidence="2 3" key="1">
    <citation type="submission" date="2018-11" db="EMBL/GenBank/DDBJ databases">
        <title>Sequencing the genomes of 1000 actinobacteria strains.</title>
        <authorList>
            <person name="Klenk H.-P."/>
        </authorList>
    </citation>
    <scope>NUCLEOTIDE SEQUENCE [LARGE SCALE GENOMIC DNA]</scope>
    <source>
        <strain evidence="2 3">DSM 14012</strain>
    </source>
</reference>
<proteinExistence type="predicted"/>
<name>A0A3N2C7W5_9MICO</name>
<feature type="transmembrane region" description="Helical" evidence="1">
    <location>
        <begin position="625"/>
        <end position="648"/>
    </location>
</feature>
<dbReference type="EMBL" id="RKHL01000001">
    <property type="protein sequence ID" value="ROR83599.1"/>
    <property type="molecule type" value="Genomic_DNA"/>
</dbReference>
<protein>
    <submittedName>
        <fullName evidence="2">Uncharacterized protein</fullName>
    </submittedName>
</protein>
<dbReference type="RefSeq" id="WP_085511401.1">
    <property type="nucleotide sequence ID" value="NZ_FXAP01000002.1"/>
</dbReference>
<keyword evidence="1" id="KW-0472">Membrane</keyword>
<evidence type="ECO:0000313" key="2">
    <source>
        <dbReference type="EMBL" id="ROR83599.1"/>
    </source>
</evidence>
<feature type="transmembrane region" description="Helical" evidence="1">
    <location>
        <begin position="297"/>
        <end position="325"/>
    </location>
</feature>
<keyword evidence="3" id="KW-1185">Reference proteome</keyword>
<organism evidence="2 3">
    <name type="scientific">Plantibacter flavus</name>
    <dbReference type="NCBI Taxonomy" id="150123"/>
    <lineage>
        <taxon>Bacteria</taxon>
        <taxon>Bacillati</taxon>
        <taxon>Actinomycetota</taxon>
        <taxon>Actinomycetes</taxon>
        <taxon>Micrococcales</taxon>
        <taxon>Microbacteriaceae</taxon>
        <taxon>Plantibacter</taxon>
    </lineage>
</organism>
<keyword evidence="1" id="KW-0812">Transmembrane</keyword>
<dbReference type="Proteomes" id="UP000266915">
    <property type="component" value="Unassembled WGS sequence"/>
</dbReference>
<accession>A0A3N2C7W5</accession>
<sequence length="729" mass="77606">MALWSKVTSVVLVLVIGAMMSVLYVIGQGSLLRREIDEYPRGSTEISLYDVSEAQTTRVLDILGEFATADEAAIVRVDQELSDADGSLTGMRVGVMTGDNAPAPLTLAFLGTTLVDIDQIADLARADPAASIGLDANAADVIHPVPELLFAPRFSVVQLARLVETSGTVNGAYRVSGADEEQLTELLRSLESATGLSSDRMLAPLRGHVTDSGMSARLLQGFVIATALLLLLVLLFEAVRAFRVLGVHLLLGRSRLGFAVVLLRPVVVAIVATIALSMIAVPLMAPGYSVNPTMLAAAWSAAVAGMLLPVGCVAIAALALVAVKPVDAIAGRFSRRILLGVLAGIHAMAMAGFTTTFIFLDGPMKEAGTLAGVSESWAAVADQEILYQTKAGEDEASFTGQSGQYQRDFYDWYTSIADARGVDLVNSQYVDQSVLDVWSGVYESVPERPFWYVVASPNALASQGFEVDASLVERAEAGERVFLIPDSLTGSAQAAVRGWLGEHSDVAYEPAIRTAFFDDRIVTFQNYHPAGALFPWSTNSAGWNGVTDAVILVTTPENMIPFESESLAAVGLDNSYVKLSRGASKSYANQSYLSRFDLDDNGVEFLPVGEFVAGLTKSIQSVLQLFGVVILFLGLFCLLLLTALMRLYSTTYRESMAVKRMLGYSSSSIFAPAFVLVGVVCASAATAAALSSSHSAILGIAAMSAAQLILFVFLARTLSRLQLTIMLKD</sequence>
<dbReference type="AlphaFoldDB" id="A0A3N2C7W5"/>
<keyword evidence="1" id="KW-1133">Transmembrane helix</keyword>
<feature type="transmembrane region" description="Helical" evidence="1">
    <location>
        <begin position="669"/>
        <end position="690"/>
    </location>
</feature>
<feature type="transmembrane region" description="Helical" evidence="1">
    <location>
        <begin position="7"/>
        <end position="26"/>
    </location>
</feature>
<evidence type="ECO:0000313" key="3">
    <source>
        <dbReference type="Proteomes" id="UP000266915"/>
    </source>
</evidence>
<feature type="transmembrane region" description="Helical" evidence="1">
    <location>
        <begin position="337"/>
        <end position="360"/>
    </location>
</feature>
<feature type="transmembrane region" description="Helical" evidence="1">
    <location>
        <begin position="256"/>
        <end position="285"/>
    </location>
</feature>
<gene>
    <name evidence="2" type="ORF">EDD42_3713</name>
</gene>
<feature type="transmembrane region" description="Helical" evidence="1">
    <location>
        <begin position="218"/>
        <end position="236"/>
    </location>
</feature>